<feature type="chain" id="PRO_5010997427" evidence="1">
    <location>
        <begin position="22"/>
        <end position="446"/>
    </location>
</feature>
<dbReference type="InParanoid" id="A0A1Y2G2U0"/>
<reference evidence="2 3" key="1">
    <citation type="submission" date="2016-07" db="EMBL/GenBank/DDBJ databases">
        <title>Pervasive Adenine N6-methylation of Active Genes in Fungi.</title>
        <authorList>
            <consortium name="DOE Joint Genome Institute"/>
            <person name="Mondo S.J."/>
            <person name="Dannebaum R.O."/>
            <person name="Kuo R.C."/>
            <person name="Labutti K."/>
            <person name="Haridas S."/>
            <person name="Kuo A."/>
            <person name="Salamov A."/>
            <person name="Ahrendt S.R."/>
            <person name="Lipzen A."/>
            <person name="Sullivan W."/>
            <person name="Andreopoulos W.B."/>
            <person name="Clum A."/>
            <person name="Lindquist E."/>
            <person name="Daum C."/>
            <person name="Ramamoorthy G.K."/>
            <person name="Gryganskyi A."/>
            <person name="Culley D."/>
            <person name="Magnuson J.K."/>
            <person name="James T.Y."/>
            <person name="O'Malley M.A."/>
            <person name="Stajich J.E."/>
            <person name="Spatafora J.W."/>
            <person name="Visel A."/>
            <person name="Grigoriev I.V."/>
        </authorList>
    </citation>
    <scope>NUCLEOTIDE SEQUENCE [LARGE SCALE GENOMIC DNA]</scope>
    <source>
        <strain evidence="2 3">62-1032</strain>
    </source>
</reference>
<protein>
    <submittedName>
        <fullName evidence="2">Uncharacterized protein</fullName>
    </submittedName>
</protein>
<organism evidence="2 3">
    <name type="scientific">Leucosporidium creatinivorum</name>
    <dbReference type="NCBI Taxonomy" id="106004"/>
    <lineage>
        <taxon>Eukaryota</taxon>
        <taxon>Fungi</taxon>
        <taxon>Dikarya</taxon>
        <taxon>Basidiomycota</taxon>
        <taxon>Pucciniomycotina</taxon>
        <taxon>Microbotryomycetes</taxon>
        <taxon>Leucosporidiales</taxon>
        <taxon>Leucosporidium</taxon>
    </lineage>
</organism>
<dbReference type="Pfam" id="PF11927">
    <property type="entry name" value="HODM_asu-like"/>
    <property type="match status" value="1"/>
</dbReference>
<evidence type="ECO:0000313" key="2">
    <source>
        <dbReference type="EMBL" id="ORY91688.1"/>
    </source>
</evidence>
<proteinExistence type="predicted"/>
<accession>A0A1Y2G2U0</accession>
<dbReference type="OrthoDB" id="497541at2759"/>
<name>A0A1Y2G2U0_9BASI</name>
<keyword evidence="3" id="KW-1185">Reference proteome</keyword>
<evidence type="ECO:0000256" key="1">
    <source>
        <dbReference type="SAM" id="SignalP"/>
    </source>
</evidence>
<dbReference type="AlphaFoldDB" id="A0A1Y2G2U0"/>
<gene>
    <name evidence="2" type="ORF">BCR35DRAFT_286659</name>
</gene>
<evidence type="ECO:0000313" key="3">
    <source>
        <dbReference type="Proteomes" id="UP000193467"/>
    </source>
</evidence>
<dbReference type="STRING" id="106004.A0A1Y2G2U0"/>
<keyword evidence="1" id="KW-0732">Signal</keyword>
<dbReference type="EMBL" id="MCGR01000002">
    <property type="protein sequence ID" value="ORY91688.1"/>
    <property type="molecule type" value="Genomic_DNA"/>
</dbReference>
<feature type="signal peptide" evidence="1">
    <location>
        <begin position="1"/>
        <end position="21"/>
    </location>
</feature>
<sequence>MLPLIIGLVLVIAFALHKALFTPLPSPKAPAPTEKGEEKARPFGVWDAVKFAYPRVSAWVGFNIEGTKPIPFRPFRWGPSYPINMGIRPMGWENWIELDSDYRKTHAIRLERTTTRGELASRTLPGYRAQALECLLEICSYLSFRHPDLFVVTRATYDAAKPETHGDSLVGEKGGAVTSIHNKITDELWDFVEIEKRKGADWNPMYYAGLLGQDDLAVMVEGTDGQYFFQAGSICTAGFWRLQDKIGLSLEDIHSRGVVPGWKDKLKFSMERFFQKLKVDKPVQRNNYFFQIDDQLAWSSNTNGPEEIFHQGEKGPVAELLKASEDPTWKAPAPTNNFEDIWFRTERQTLRRMPKTGCILFTIRTYFHKVADIANEKGVPGRMASAIRSWPDDVSLYKGGPLYAGVMLPKLDALHAEQLASGVVELDDEGAVVGEPKYPFVSSDLA</sequence>
<dbReference type="InterPro" id="IPR021848">
    <property type="entry name" value="HODM_asu-like"/>
</dbReference>
<dbReference type="Proteomes" id="UP000193467">
    <property type="component" value="Unassembled WGS sequence"/>
</dbReference>
<comment type="caution">
    <text evidence="2">The sequence shown here is derived from an EMBL/GenBank/DDBJ whole genome shotgun (WGS) entry which is preliminary data.</text>
</comment>